<reference evidence="1" key="1">
    <citation type="submission" date="2021-08" db="EMBL/GenBank/DDBJ databases">
        <title>The first chromosome-level gecko genome reveals the dynamic sex chromosomes of Neotropical dwarf geckos (Sphaerodactylidae: Sphaerodactylus).</title>
        <authorList>
            <person name="Pinto B.J."/>
            <person name="Keating S.E."/>
            <person name="Gamble T."/>
        </authorList>
    </citation>
    <scope>NUCLEOTIDE SEQUENCE</scope>
    <source>
        <strain evidence="1">TG3544</strain>
    </source>
</reference>
<dbReference type="EMBL" id="CM037615">
    <property type="protein sequence ID" value="KAH8014508.1"/>
    <property type="molecule type" value="Genomic_DNA"/>
</dbReference>
<keyword evidence="2" id="KW-1185">Reference proteome</keyword>
<organism evidence="1 2">
    <name type="scientific">Sphaerodactylus townsendi</name>
    <dbReference type="NCBI Taxonomy" id="933632"/>
    <lineage>
        <taxon>Eukaryota</taxon>
        <taxon>Metazoa</taxon>
        <taxon>Chordata</taxon>
        <taxon>Craniata</taxon>
        <taxon>Vertebrata</taxon>
        <taxon>Euteleostomi</taxon>
        <taxon>Lepidosauria</taxon>
        <taxon>Squamata</taxon>
        <taxon>Bifurcata</taxon>
        <taxon>Gekkota</taxon>
        <taxon>Sphaerodactylidae</taxon>
        <taxon>Sphaerodactylus</taxon>
    </lineage>
</organism>
<proteinExistence type="predicted"/>
<sequence length="203" mass="22269">MLHRLLQVGVTRNDELPGFYADCQSLVQAFEELPLHLKLNVAADLLQDAVPATLPPIKSKSDDISKRTGAHLQQLVGPSPVVPSSCSAEVSAAHLIPPNKDGFEIISSEALPKNPLASHQETDQLDKDLDLLLKLDAPVDCETSSVVEAMPHSKMYEEELEKSFEENELDGTGEKSPVSQQQQVESKSITEEDLEDWLDSMIS</sequence>
<gene>
    <name evidence="1" type="ORF">K3G42_029556</name>
</gene>
<name>A0ACB8G475_9SAUR</name>
<protein>
    <submittedName>
        <fullName evidence="1">Uncharacterized protein</fullName>
    </submittedName>
</protein>
<dbReference type="Proteomes" id="UP000827872">
    <property type="component" value="Linkage Group LG02"/>
</dbReference>
<evidence type="ECO:0000313" key="1">
    <source>
        <dbReference type="EMBL" id="KAH8014508.1"/>
    </source>
</evidence>
<comment type="caution">
    <text evidence="1">The sequence shown here is derived from an EMBL/GenBank/DDBJ whole genome shotgun (WGS) entry which is preliminary data.</text>
</comment>
<evidence type="ECO:0000313" key="2">
    <source>
        <dbReference type="Proteomes" id="UP000827872"/>
    </source>
</evidence>
<accession>A0ACB8G475</accession>